<dbReference type="VEuPathDB" id="AmoebaDB:FDP41_009601"/>
<organism evidence="2 3">
    <name type="scientific">Naegleria fowleri</name>
    <name type="common">Brain eating amoeba</name>
    <dbReference type="NCBI Taxonomy" id="5763"/>
    <lineage>
        <taxon>Eukaryota</taxon>
        <taxon>Discoba</taxon>
        <taxon>Heterolobosea</taxon>
        <taxon>Tetramitia</taxon>
        <taxon>Eutetramitia</taxon>
        <taxon>Vahlkampfiidae</taxon>
        <taxon>Naegleria</taxon>
    </lineage>
</organism>
<feature type="domain" description="C2" evidence="1">
    <location>
        <begin position="1"/>
        <end position="78"/>
    </location>
</feature>
<evidence type="ECO:0000259" key="1">
    <source>
        <dbReference type="PROSITE" id="PS50004"/>
    </source>
</evidence>
<comment type="caution">
    <text evidence="2">The sequence shown here is derived from an EMBL/GenBank/DDBJ whole genome shotgun (WGS) entry which is preliminary data.</text>
</comment>
<keyword evidence="3" id="KW-1185">Reference proteome</keyword>
<sequence length="78" mass="9024">MSQNLQHSISLEIVVERATKLIAADILSHSSDPCVVVKVPYQGLVKEERTSVIKRNRNPEWNELLEMFKCGRWTQMKN</sequence>
<dbReference type="InterPro" id="IPR000008">
    <property type="entry name" value="C2_dom"/>
</dbReference>
<dbReference type="Proteomes" id="UP000444721">
    <property type="component" value="Unassembled WGS sequence"/>
</dbReference>
<dbReference type="RefSeq" id="XP_044556621.1">
    <property type="nucleotide sequence ID" value="XM_044713578.1"/>
</dbReference>
<accession>A0A6A5BCP3</accession>
<evidence type="ECO:0000313" key="2">
    <source>
        <dbReference type="EMBL" id="KAF0971905.1"/>
    </source>
</evidence>
<evidence type="ECO:0000313" key="3">
    <source>
        <dbReference type="Proteomes" id="UP000444721"/>
    </source>
</evidence>
<gene>
    <name evidence="2" type="ORF">FDP41_009601</name>
</gene>
<dbReference type="AlphaFoldDB" id="A0A6A5BCP3"/>
<dbReference type="SUPFAM" id="SSF49562">
    <property type="entry name" value="C2 domain (Calcium/lipid-binding domain, CaLB)"/>
    <property type="match status" value="1"/>
</dbReference>
<dbReference type="OrthoDB" id="73919at2759"/>
<dbReference type="EMBL" id="VFQX01000072">
    <property type="protein sequence ID" value="KAF0971905.1"/>
    <property type="molecule type" value="Genomic_DNA"/>
</dbReference>
<proteinExistence type="predicted"/>
<dbReference type="GeneID" id="68116817"/>
<dbReference type="InterPro" id="IPR035892">
    <property type="entry name" value="C2_domain_sf"/>
</dbReference>
<dbReference type="PROSITE" id="PS50004">
    <property type="entry name" value="C2"/>
    <property type="match status" value="1"/>
</dbReference>
<reference evidence="2 3" key="1">
    <citation type="journal article" date="2019" name="Sci. Rep.">
        <title>Nanopore sequencing improves the draft genome of the human pathogenic amoeba Naegleria fowleri.</title>
        <authorList>
            <person name="Liechti N."/>
            <person name="Schurch N."/>
            <person name="Bruggmann R."/>
            <person name="Wittwer M."/>
        </authorList>
    </citation>
    <scope>NUCLEOTIDE SEQUENCE [LARGE SCALE GENOMIC DNA]</scope>
    <source>
        <strain evidence="2 3">ATCC 30894</strain>
    </source>
</reference>
<name>A0A6A5BCP3_NAEFO</name>
<dbReference type="Gene3D" id="2.60.40.150">
    <property type="entry name" value="C2 domain"/>
    <property type="match status" value="1"/>
</dbReference>
<protein>
    <recommendedName>
        <fullName evidence="1">C2 domain-containing protein</fullName>
    </recommendedName>
</protein>
<dbReference type="Pfam" id="PF00168">
    <property type="entry name" value="C2"/>
    <property type="match status" value="1"/>
</dbReference>